<gene>
    <name evidence="4" type="ORF">AKJ50_01115</name>
</gene>
<evidence type="ECO:0000313" key="5">
    <source>
        <dbReference type="Proteomes" id="UP000070311"/>
    </source>
</evidence>
<name>A0A133VG03_9EURY</name>
<keyword evidence="1" id="KW-0560">Oxidoreductase</keyword>
<dbReference type="PANTHER" id="PTHR42720">
    <property type="entry name" value="GLYCEROL-3-PHOSPHATE DEHYDROGENASE"/>
    <property type="match status" value="1"/>
</dbReference>
<dbReference type="EMBL" id="LHYD01000016">
    <property type="protein sequence ID" value="KXB05376.1"/>
    <property type="molecule type" value="Genomic_DNA"/>
</dbReference>
<dbReference type="InterPro" id="IPR052745">
    <property type="entry name" value="G3P_Oxidase/Oxidoreductase"/>
</dbReference>
<comment type="caution">
    <text evidence="4">The sequence shown here is derived from an EMBL/GenBank/DDBJ whole genome shotgun (WGS) entry which is preliminary data.</text>
</comment>
<dbReference type="Proteomes" id="UP000070311">
    <property type="component" value="Unassembled WGS sequence"/>
</dbReference>
<dbReference type="InterPro" id="IPR041117">
    <property type="entry name" value="SoxA_A3"/>
</dbReference>
<sequence length="97" mass="10651">MSKPTNDSTIICFCEEITKKEILGAIDQGYTTLKEIKQHTRAGMGQCQGRGCETRIAKLICQKTGKSIEKITPNNKRPPLSPISIQTISATEGDDLK</sequence>
<evidence type="ECO:0000256" key="1">
    <source>
        <dbReference type="ARBA" id="ARBA00023002"/>
    </source>
</evidence>
<dbReference type="CDD" id="cd19946">
    <property type="entry name" value="GlpA-like_Fer2_BFD-like"/>
    <property type="match status" value="1"/>
</dbReference>
<dbReference type="PANTHER" id="PTHR42720:SF1">
    <property type="entry name" value="GLYCEROL 3-PHOSPHATE OXIDASE"/>
    <property type="match status" value="1"/>
</dbReference>
<evidence type="ECO:0000313" key="4">
    <source>
        <dbReference type="EMBL" id="KXB05376.1"/>
    </source>
</evidence>
<dbReference type="Pfam" id="PF17806">
    <property type="entry name" value="SO_alpha_A3"/>
    <property type="match status" value="1"/>
</dbReference>
<accession>A0A133VG03</accession>
<evidence type="ECO:0000259" key="3">
    <source>
        <dbReference type="Pfam" id="PF17806"/>
    </source>
</evidence>
<evidence type="ECO:0000256" key="2">
    <source>
        <dbReference type="SAM" id="MobiDB-lite"/>
    </source>
</evidence>
<keyword evidence="5" id="KW-1185">Reference proteome</keyword>
<dbReference type="InterPro" id="IPR041854">
    <property type="entry name" value="BFD-like_2Fe2S-bd_dom_sf"/>
</dbReference>
<dbReference type="GO" id="GO:0016491">
    <property type="term" value="F:oxidoreductase activity"/>
    <property type="evidence" value="ECO:0007669"/>
    <property type="project" value="UniProtKB-KW"/>
</dbReference>
<reference evidence="4 5" key="1">
    <citation type="journal article" date="2016" name="Sci. Rep.">
        <title>Metabolic traits of an uncultured archaeal lineage -MSBL1- from brine pools of the Red Sea.</title>
        <authorList>
            <person name="Mwirichia R."/>
            <person name="Alam I."/>
            <person name="Rashid M."/>
            <person name="Vinu M."/>
            <person name="Ba-Alawi W."/>
            <person name="Anthony Kamau A."/>
            <person name="Kamanda Ngugi D."/>
            <person name="Goker M."/>
            <person name="Klenk H.P."/>
            <person name="Bajic V."/>
            <person name="Stingl U."/>
        </authorList>
    </citation>
    <scope>NUCLEOTIDE SEQUENCE [LARGE SCALE GENOMIC DNA]</scope>
    <source>
        <strain evidence="4">SCGC-AAA382A13</strain>
    </source>
</reference>
<protein>
    <recommendedName>
        <fullName evidence="3">SoxA A3 domain-containing protein</fullName>
    </recommendedName>
</protein>
<proteinExistence type="predicted"/>
<organism evidence="4 5">
    <name type="scientific">candidate division MSBL1 archaeon SCGC-AAA382A13</name>
    <dbReference type="NCBI Taxonomy" id="1698279"/>
    <lineage>
        <taxon>Archaea</taxon>
        <taxon>Methanobacteriati</taxon>
        <taxon>Methanobacteriota</taxon>
        <taxon>candidate division MSBL1</taxon>
    </lineage>
</organism>
<dbReference type="Gene3D" id="1.10.10.1100">
    <property type="entry name" value="BFD-like [2Fe-2S]-binding domain"/>
    <property type="match status" value="1"/>
</dbReference>
<dbReference type="AlphaFoldDB" id="A0A133VG03"/>
<feature type="region of interest" description="Disordered" evidence="2">
    <location>
        <begin position="70"/>
        <end position="97"/>
    </location>
</feature>
<feature type="domain" description="SoxA A3" evidence="3">
    <location>
        <begin position="8"/>
        <end position="91"/>
    </location>
</feature>